<sequence length="100" mass="10776">MSGIRQPWDEEQVRSLGRRLGYTVTKIVVFGPRTSDPVRRVIDVARASEAEAVIVPGLAHFDGSVPDALVAVVDVIAVDTGETHSRWIIPPDEPADMGTG</sequence>
<name>A0A849C8T9_9NOCA</name>
<evidence type="ECO:0000313" key="1">
    <source>
        <dbReference type="EMBL" id="NNH75074.1"/>
    </source>
</evidence>
<organism evidence="1 2">
    <name type="scientific">Nocardia uniformis</name>
    <dbReference type="NCBI Taxonomy" id="53432"/>
    <lineage>
        <taxon>Bacteria</taxon>
        <taxon>Bacillati</taxon>
        <taxon>Actinomycetota</taxon>
        <taxon>Actinomycetes</taxon>
        <taxon>Mycobacteriales</taxon>
        <taxon>Nocardiaceae</taxon>
        <taxon>Nocardia</taxon>
    </lineage>
</organism>
<keyword evidence="2" id="KW-1185">Reference proteome</keyword>
<gene>
    <name evidence="1" type="ORF">HLB23_35375</name>
</gene>
<dbReference type="AlphaFoldDB" id="A0A849C8T9"/>
<dbReference type="RefSeq" id="WP_157553282.1">
    <property type="nucleotide sequence ID" value="NZ_JABELX010000018.1"/>
</dbReference>
<reference evidence="1 2" key="1">
    <citation type="submission" date="2020-05" db="EMBL/GenBank/DDBJ databases">
        <title>MicrobeNet Type strains.</title>
        <authorList>
            <person name="Nicholson A.C."/>
        </authorList>
    </citation>
    <scope>NUCLEOTIDE SEQUENCE [LARGE SCALE GENOMIC DNA]</scope>
    <source>
        <strain evidence="1 2">JCM 3224</strain>
    </source>
</reference>
<proteinExistence type="predicted"/>
<comment type="caution">
    <text evidence="1">The sequence shown here is derived from an EMBL/GenBank/DDBJ whole genome shotgun (WGS) entry which is preliminary data.</text>
</comment>
<dbReference type="EMBL" id="JABELX010000018">
    <property type="protein sequence ID" value="NNH75074.1"/>
    <property type="molecule type" value="Genomic_DNA"/>
</dbReference>
<dbReference type="Proteomes" id="UP000586827">
    <property type="component" value="Unassembled WGS sequence"/>
</dbReference>
<protein>
    <submittedName>
        <fullName evidence="1">Uncharacterized protein</fullName>
    </submittedName>
</protein>
<accession>A0A849C8T9</accession>
<evidence type="ECO:0000313" key="2">
    <source>
        <dbReference type="Proteomes" id="UP000586827"/>
    </source>
</evidence>